<dbReference type="AlphaFoldDB" id="A0A9P6GJV5"/>
<feature type="compositionally biased region" description="Low complexity" evidence="1">
    <location>
        <begin position="1"/>
        <end position="19"/>
    </location>
</feature>
<organism evidence="2 3">
    <name type="scientific">Paraphaeosphaeria minitans</name>
    <dbReference type="NCBI Taxonomy" id="565426"/>
    <lineage>
        <taxon>Eukaryota</taxon>
        <taxon>Fungi</taxon>
        <taxon>Dikarya</taxon>
        <taxon>Ascomycota</taxon>
        <taxon>Pezizomycotina</taxon>
        <taxon>Dothideomycetes</taxon>
        <taxon>Pleosporomycetidae</taxon>
        <taxon>Pleosporales</taxon>
        <taxon>Massarineae</taxon>
        <taxon>Didymosphaeriaceae</taxon>
        <taxon>Paraphaeosphaeria</taxon>
    </lineage>
</organism>
<dbReference type="EMBL" id="WJXW01000005">
    <property type="protein sequence ID" value="KAF9736305.1"/>
    <property type="molecule type" value="Genomic_DNA"/>
</dbReference>
<proteinExistence type="predicted"/>
<name>A0A9P6GJV5_9PLEO</name>
<dbReference type="Proteomes" id="UP000756921">
    <property type="component" value="Unassembled WGS sequence"/>
</dbReference>
<accession>A0A9P6GJV5</accession>
<gene>
    <name evidence="2" type="ORF">PMIN01_06221</name>
</gene>
<evidence type="ECO:0000313" key="2">
    <source>
        <dbReference type="EMBL" id="KAF9736305.1"/>
    </source>
</evidence>
<feature type="region of interest" description="Disordered" evidence="1">
    <location>
        <begin position="1"/>
        <end position="27"/>
    </location>
</feature>
<evidence type="ECO:0000313" key="3">
    <source>
        <dbReference type="Proteomes" id="UP000756921"/>
    </source>
</evidence>
<reference evidence="2" key="1">
    <citation type="journal article" date="2020" name="Mol. Plant Microbe Interact.">
        <title>Genome Sequence of the Biocontrol Agent Coniothyrium minitans strain Conio (IMI 134523).</title>
        <authorList>
            <person name="Patel D."/>
            <person name="Shittu T.A."/>
            <person name="Baroncelli R."/>
            <person name="Muthumeenakshi S."/>
            <person name="Osborne T.H."/>
            <person name="Janganan T.K."/>
            <person name="Sreenivasaprasad S."/>
        </authorList>
    </citation>
    <scope>NUCLEOTIDE SEQUENCE</scope>
    <source>
        <strain evidence="2">Conio</strain>
    </source>
</reference>
<protein>
    <submittedName>
        <fullName evidence="2">Uncharacterized protein</fullName>
    </submittedName>
</protein>
<keyword evidence="3" id="KW-1185">Reference proteome</keyword>
<evidence type="ECO:0000256" key="1">
    <source>
        <dbReference type="SAM" id="MobiDB-lite"/>
    </source>
</evidence>
<sequence>MWTRPALASSPCALASNRPGGRGPPSPPTFYLLLAPVADPRPWLLRRTS</sequence>
<comment type="caution">
    <text evidence="2">The sequence shown here is derived from an EMBL/GenBank/DDBJ whole genome shotgun (WGS) entry which is preliminary data.</text>
</comment>